<dbReference type="OrthoDB" id="3214149at2759"/>
<feature type="region of interest" description="Disordered" evidence="1">
    <location>
        <begin position="54"/>
        <end position="73"/>
    </location>
</feature>
<protein>
    <submittedName>
        <fullName evidence="2">Zinc finger protein GLIS1-like isoform X1</fullName>
    </submittedName>
</protein>
<dbReference type="AlphaFoldDB" id="A0A8J4TSS3"/>
<gene>
    <name evidence="2" type="primary">glis1</name>
    <name evidence="2" type="ORF">DAT39_023178</name>
</gene>
<dbReference type="Proteomes" id="UP000727407">
    <property type="component" value="Unassembled WGS sequence"/>
</dbReference>
<evidence type="ECO:0000313" key="3">
    <source>
        <dbReference type="Proteomes" id="UP000727407"/>
    </source>
</evidence>
<comment type="caution">
    <text evidence="2">The sequence shown here is derived from an EMBL/GenBank/DDBJ whole genome shotgun (WGS) entry which is preliminary data.</text>
</comment>
<sequence>MSSESSAYLTVPSADSAKKIKCEQNKIMNMNSLSLCLRLSLRCVLSPGIGPLKAPSPSSTLVEKQQNLSSTQQPHKAYANFHNLTEDYRGNFQSCFHFGETYRAEQNINTHVPAEPHNYNTQTHNGLHTGCSNT</sequence>
<evidence type="ECO:0000313" key="2">
    <source>
        <dbReference type="EMBL" id="KAF5881006.1"/>
    </source>
</evidence>
<dbReference type="EMBL" id="QNUK01001474">
    <property type="protein sequence ID" value="KAF5881006.1"/>
    <property type="molecule type" value="Genomic_DNA"/>
</dbReference>
<name>A0A8J4TSS3_CLAMG</name>
<accession>A0A8J4TSS3</accession>
<proteinExistence type="predicted"/>
<organism evidence="2 3">
    <name type="scientific">Clarias magur</name>
    <name type="common">Asian catfish</name>
    <name type="synonym">Macropteronotus magur</name>
    <dbReference type="NCBI Taxonomy" id="1594786"/>
    <lineage>
        <taxon>Eukaryota</taxon>
        <taxon>Metazoa</taxon>
        <taxon>Chordata</taxon>
        <taxon>Craniata</taxon>
        <taxon>Vertebrata</taxon>
        <taxon>Euteleostomi</taxon>
        <taxon>Actinopterygii</taxon>
        <taxon>Neopterygii</taxon>
        <taxon>Teleostei</taxon>
        <taxon>Ostariophysi</taxon>
        <taxon>Siluriformes</taxon>
        <taxon>Clariidae</taxon>
        <taxon>Clarias</taxon>
    </lineage>
</organism>
<keyword evidence="3" id="KW-1185">Reference proteome</keyword>
<feature type="compositionally biased region" description="Polar residues" evidence="1">
    <location>
        <begin position="56"/>
        <end position="73"/>
    </location>
</feature>
<feature type="non-terminal residue" evidence="2">
    <location>
        <position position="1"/>
    </location>
</feature>
<evidence type="ECO:0000256" key="1">
    <source>
        <dbReference type="SAM" id="MobiDB-lite"/>
    </source>
</evidence>
<reference evidence="2" key="1">
    <citation type="submission" date="2020-07" db="EMBL/GenBank/DDBJ databases">
        <title>Clarias magur genome sequencing, assembly and annotation.</title>
        <authorList>
            <person name="Kushwaha B."/>
            <person name="Kumar R."/>
            <person name="Das P."/>
            <person name="Joshi C.G."/>
            <person name="Kumar D."/>
            <person name="Nagpure N.S."/>
            <person name="Pandey M."/>
            <person name="Agarwal S."/>
            <person name="Srivastava S."/>
            <person name="Singh M."/>
            <person name="Sahoo L."/>
            <person name="Jayasankar P."/>
            <person name="Meher P.K."/>
            <person name="Koringa P.G."/>
            <person name="Iquebal M.A."/>
            <person name="Das S.P."/>
            <person name="Bit A."/>
            <person name="Patnaik S."/>
            <person name="Patel N."/>
            <person name="Shah T.M."/>
            <person name="Hinsu A."/>
            <person name="Jena J.K."/>
        </authorList>
    </citation>
    <scope>NUCLEOTIDE SEQUENCE</scope>
    <source>
        <strain evidence="2">CIFAMagur01</strain>
        <tissue evidence="2">Testis</tissue>
    </source>
</reference>